<dbReference type="PANTHER" id="PTHR43802">
    <property type="entry name" value="ENOYL-COA HYDRATASE"/>
    <property type="match status" value="1"/>
</dbReference>
<dbReference type="InterPro" id="IPR014748">
    <property type="entry name" value="Enoyl-CoA_hydra_C"/>
</dbReference>
<dbReference type="PROSITE" id="PS00166">
    <property type="entry name" value="ENOYL_COA_HYDRATASE"/>
    <property type="match status" value="1"/>
</dbReference>
<dbReference type="Gene3D" id="1.10.12.10">
    <property type="entry name" value="Lyase 2-enoyl-coa Hydratase, Chain A, domain 2"/>
    <property type="match status" value="1"/>
</dbReference>
<dbReference type="EMBL" id="MJIC01000009">
    <property type="protein sequence ID" value="OFI35662.1"/>
    <property type="molecule type" value="Genomic_DNA"/>
</dbReference>
<dbReference type="OrthoDB" id="9807606at2"/>
<evidence type="ECO:0008006" key="5">
    <source>
        <dbReference type="Google" id="ProtNLM"/>
    </source>
</evidence>
<dbReference type="Gene3D" id="3.90.226.10">
    <property type="entry name" value="2-enoyl-CoA Hydratase, Chain A, domain 1"/>
    <property type="match status" value="1"/>
</dbReference>
<protein>
    <recommendedName>
        <fullName evidence="5">Enoyl-CoA hydratase</fullName>
    </recommendedName>
</protein>
<comment type="similarity">
    <text evidence="1 2">Belongs to the enoyl-CoA hydratase/isomerase family.</text>
</comment>
<dbReference type="InterPro" id="IPR029045">
    <property type="entry name" value="ClpP/crotonase-like_dom_sf"/>
</dbReference>
<dbReference type="SUPFAM" id="SSF52096">
    <property type="entry name" value="ClpP/crotonase"/>
    <property type="match status" value="1"/>
</dbReference>
<dbReference type="InterPro" id="IPR018376">
    <property type="entry name" value="Enoyl-CoA_hyd/isom_CS"/>
</dbReference>
<accession>A0A1E8FI97</accession>
<evidence type="ECO:0000256" key="2">
    <source>
        <dbReference type="RuleBase" id="RU003707"/>
    </source>
</evidence>
<evidence type="ECO:0000313" key="4">
    <source>
        <dbReference type="Proteomes" id="UP000176037"/>
    </source>
</evidence>
<proteinExistence type="inferred from homology"/>
<dbReference type="CDD" id="cd06558">
    <property type="entry name" value="crotonase-like"/>
    <property type="match status" value="1"/>
</dbReference>
<sequence>MSVTEDLLFSVSDAGVATITLNRPDKRNAFTDEMIARWVELLGECQQRNDVRVVVFAAAGKSFCSGADTGRMAGRTEQTVIEARDRMTAVAHSLVRAVARLDKPVIAAVNGAAVGGGMDVALMCDIRVASSEAKFAETYAKMGLLPGVGGAWFLPRIIGKSKALDMFWTGRWVDINEAERLGLVDRVFAAETFAADVTDYAEQIASAAPLSVKAIKKLVNHGGQTTLDVHLDDLAAQLAVVRTSEDHKEAVAALKDKRAPQFNGR</sequence>
<dbReference type="InterPro" id="IPR001753">
    <property type="entry name" value="Enoyl-CoA_hydra/iso"/>
</dbReference>
<dbReference type="STRING" id="1856405.BFC17_12985"/>
<gene>
    <name evidence="3" type="ORF">BFC17_12985</name>
</gene>
<dbReference type="GO" id="GO:0003824">
    <property type="term" value="F:catalytic activity"/>
    <property type="evidence" value="ECO:0007669"/>
    <property type="project" value="InterPro"/>
</dbReference>
<keyword evidence="4" id="KW-1185">Reference proteome</keyword>
<dbReference type="AlphaFoldDB" id="A0A1E8FI97"/>
<evidence type="ECO:0000256" key="1">
    <source>
        <dbReference type="ARBA" id="ARBA00005254"/>
    </source>
</evidence>
<dbReference type="RefSeq" id="WP_070175406.1">
    <property type="nucleotide sequence ID" value="NZ_BMJR01000006.1"/>
</dbReference>
<organism evidence="3 4">
    <name type="scientific">Alteromonas lipolytica</name>
    <dbReference type="NCBI Taxonomy" id="1856405"/>
    <lineage>
        <taxon>Bacteria</taxon>
        <taxon>Pseudomonadati</taxon>
        <taxon>Pseudomonadota</taxon>
        <taxon>Gammaproteobacteria</taxon>
        <taxon>Alteromonadales</taxon>
        <taxon>Alteromonadaceae</taxon>
        <taxon>Alteromonas/Salinimonas group</taxon>
        <taxon>Alteromonas</taxon>
    </lineage>
</organism>
<evidence type="ECO:0000313" key="3">
    <source>
        <dbReference type="EMBL" id="OFI35662.1"/>
    </source>
</evidence>
<dbReference type="PANTHER" id="PTHR43802:SF1">
    <property type="entry name" value="IP11341P-RELATED"/>
    <property type="match status" value="1"/>
</dbReference>
<dbReference type="Proteomes" id="UP000176037">
    <property type="component" value="Unassembled WGS sequence"/>
</dbReference>
<reference evidence="3 4" key="1">
    <citation type="submission" date="2016-09" db="EMBL/GenBank/DDBJ databases">
        <title>Alteromonas lipolytica, a new species isolated from sea water.</title>
        <authorList>
            <person name="Wu Y.-H."/>
            <person name="Cheng H."/>
            <person name="Xu X.-W."/>
        </authorList>
    </citation>
    <scope>NUCLEOTIDE SEQUENCE [LARGE SCALE GENOMIC DNA]</scope>
    <source>
        <strain evidence="3 4">JW12</strain>
    </source>
</reference>
<comment type="caution">
    <text evidence="3">The sequence shown here is derived from an EMBL/GenBank/DDBJ whole genome shotgun (WGS) entry which is preliminary data.</text>
</comment>
<dbReference type="Pfam" id="PF00378">
    <property type="entry name" value="ECH_1"/>
    <property type="match status" value="1"/>
</dbReference>
<name>A0A1E8FI97_9ALTE</name>